<dbReference type="Pfam" id="PF00828">
    <property type="entry name" value="Ribosomal_L27A"/>
    <property type="match status" value="1"/>
</dbReference>
<accession>A0A1H0YE27</accession>
<dbReference type="Proteomes" id="UP000255421">
    <property type="component" value="Unassembled WGS sequence"/>
</dbReference>
<keyword evidence="3 5" id="KW-0687">Ribonucleoprotein</keyword>
<dbReference type="GO" id="GO:0006412">
    <property type="term" value="P:translation"/>
    <property type="evidence" value="ECO:0007669"/>
    <property type="project" value="UniProtKB-UniRule"/>
</dbReference>
<sequence length="168" mass="18158">MTSKKRRQRGSRTHGGGTHKNRRGAGHRGGRGRAGRAKHEFHNYEPLGKHGFKRPEDAQDTVVEVKVQKLDEDAALLAADGVAEQDGDAYHIDARDVAEDGYEADVVKVLGGGQVRQELHVVADAFTAGAVELIESADGSAELSERAEKAAEDEVEEDNNTDEEGSEE</sequence>
<dbReference type="GO" id="GO:0019843">
    <property type="term" value="F:rRNA binding"/>
    <property type="evidence" value="ECO:0007669"/>
    <property type="project" value="UniProtKB-UniRule"/>
</dbReference>
<dbReference type="AlphaFoldDB" id="A0A1H0YE27"/>
<dbReference type="InterPro" id="IPR036227">
    <property type="entry name" value="Ribosomal_uL15/eL18_sf"/>
</dbReference>
<reference evidence="8 11" key="3">
    <citation type="submission" date="2018-07" db="EMBL/GenBank/DDBJ databases">
        <title>Genome sequence of extremly halophilic archaeon Halopelagius longus strain BC12-B1.</title>
        <authorList>
            <person name="Zhang X."/>
        </authorList>
    </citation>
    <scope>NUCLEOTIDE SEQUENCE [LARGE SCALE GENOMIC DNA]</scope>
    <source>
        <strain evidence="8 11">BC12-B1</strain>
    </source>
</reference>
<feature type="compositionally biased region" description="Acidic residues" evidence="6">
    <location>
        <begin position="153"/>
        <end position="168"/>
    </location>
</feature>
<dbReference type="OrthoDB" id="9418at2157"/>
<evidence type="ECO:0000256" key="5">
    <source>
        <dbReference type="HAMAP-Rule" id="MF_01341"/>
    </source>
</evidence>
<dbReference type="Proteomes" id="UP000199289">
    <property type="component" value="Unassembled WGS sequence"/>
</dbReference>
<feature type="compositionally biased region" description="Basic residues" evidence="6">
    <location>
        <begin position="1"/>
        <end position="36"/>
    </location>
</feature>
<organism evidence="9 10">
    <name type="scientific">Halopelagius longus</name>
    <dbReference type="NCBI Taxonomy" id="1236180"/>
    <lineage>
        <taxon>Archaea</taxon>
        <taxon>Methanobacteriati</taxon>
        <taxon>Methanobacteriota</taxon>
        <taxon>Stenosarchaea group</taxon>
        <taxon>Halobacteria</taxon>
        <taxon>Halobacteriales</taxon>
        <taxon>Haloferacaceae</taxon>
    </lineage>
</organism>
<dbReference type="HAMAP" id="MF_01341">
    <property type="entry name" value="Ribosomal_uL15"/>
    <property type="match status" value="1"/>
</dbReference>
<evidence type="ECO:0000313" key="10">
    <source>
        <dbReference type="Proteomes" id="UP000199289"/>
    </source>
</evidence>
<name>A0A1H0YE27_9EURY</name>
<dbReference type="Gene3D" id="4.10.990.10">
    <property type="match status" value="1"/>
</dbReference>
<dbReference type="GO" id="GO:0003735">
    <property type="term" value="F:structural constituent of ribosome"/>
    <property type="evidence" value="ECO:0007669"/>
    <property type="project" value="InterPro"/>
</dbReference>
<evidence type="ECO:0000259" key="7">
    <source>
        <dbReference type="Pfam" id="PF00828"/>
    </source>
</evidence>
<dbReference type="RefSeq" id="WP_092532622.1">
    <property type="nucleotide sequence ID" value="NZ_FNKQ01000001.1"/>
</dbReference>
<dbReference type="InterPro" id="IPR021131">
    <property type="entry name" value="Ribosomal_uL15/eL18"/>
</dbReference>
<dbReference type="InterPro" id="IPR030878">
    <property type="entry name" value="Ribosomal_uL15"/>
</dbReference>
<dbReference type="InterPro" id="IPR027386">
    <property type="entry name" value="Rbsml_uL15_N"/>
</dbReference>
<keyword evidence="2 5" id="KW-0689">Ribosomal protein</keyword>
<keyword evidence="5" id="KW-0699">rRNA-binding</keyword>
<feature type="domain" description="Large ribosomal subunit protein uL15/eL18" evidence="7">
    <location>
        <begin position="65"/>
        <end position="142"/>
    </location>
</feature>
<evidence type="ECO:0000313" key="8">
    <source>
        <dbReference type="EMBL" id="RDI72440.1"/>
    </source>
</evidence>
<keyword evidence="11" id="KW-1185">Reference proteome</keyword>
<dbReference type="EMBL" id="FNKQ01000001">
    <property type="protein sequence ID" value="SDQ13475.1"/>
    <property type="molecule type" value="Genomic_DNA"/>
</dbReference>
<dbReference type="EMBL" id="QQST01000001">
    <property type="protein sequence ID" value="RDI72440.1"/>
    <property type="molecule type" value="Genomic_DNA"/>
</dbReference>
<feature type="region of interest" description="Disordered" evidence="6">
    <location>
        <begin position="137"/>
        <end position="168"/>
    </location>
</feature>
<keyword evidence="5" id="KW-0694">RNA-binding</keyword>
<evidence type="ECO:0000313" key="9">
    <source>
        <dbReference type="EMBL" id="SDQ13475.1"/>
    </source>
</evidence>
<evidence type="ECO:0000256" key="2">
    <source>
        <dbReference type="ARBA" id="ARBA00022980"/>
    </source>
</evidence>
<reference evidence="9" key="2">
    <citation type="submission" date="2016-10" db="EMBL/GenBank/DDBJ databases">
        <authorList>
            <person name="de Groot N.N."/>
        </authorList>
    </citation>
    <scope>NUCLEOTIDE SEQUENCE [LARGE SCALE GENOMIC DNA]</scope>
    <source>
        <strain evidence="9">CGMCC 1.12397</strain>
    </source>
</reference>
<proteinExistence type="inferred from homology"/>
<evidence type="ECO:0000313" key="11">
    <source>
        <dbReference type="Proteomes" id="UP000255421"/>
    </source>
</evidence>
<comment type="subunit">
    <text evidence="5">Part of the 50S ribosomal subunit.</text>
</comment>
<evidence type="ECO:0000256" key="6">
    <source>
        <dbReference type="SAM" id="MobiDB-lite"/>
    </source>
</evidence>
<reference evidence="10" key="1">
    <citation type="submission" date="2016-10" db="EMBL/GenBank/DDBJ databases">
        <authorList>
            <person name="Varghese N."/>
            <person name="Submissions S."/>
        </authorList>
    </citation>
    <scope>NUCLEOTIDE SEQUENCE [LARGE SCALE GENOMIC DNA]</scope>
    <source>
        <strain evidence="10">CGMCC 1.12397</strain>
    </source>
</reference>
<gene>
    <name evidence="5" type="primary">rpl15</name>
    <name evidence="8" type="ORF">DWB78_12340</name>
    <name evidence="9" type="ORF">SAMN05216278_0582</name>
</gene>
<evidence type="ECO:0000256" key="4">
    <source>
        <dbReference type="ARBA" id="ARBA00035200"/>
    </source>
</evidence>
<feature type="region of interest" description="Disordered" evidence="6">
    <location>
        <begin position="1"/>
        <end position="55"/>
    </location>
</feature>
<evidence type="ECO:0000256" key="3">
    <source>
        <dbReference type="ARBA" id="ARBA00023274"/>
    </source>
</evidence>
<dbReference type="Gene3D" id="3.100.10.10">
    <property type="match status" value="1"/>
</dbReference>
<feature type="compositionally biased region" description="Basic and acidic residues" evidence="6">
    <location>
        <begin position="143"/>
        <end position="152"/>
    </location>
</feature>
<comment type="function">
    <text evidence="5">Binds to the 23S rRNA.</text>
</comment>
<evidence type="ECO:0000256" key="1">
    <source>
        <dbReference type="ARBA" id="ARBA00007320"/>
    </source>
</evidence>
<dbReference type="SUPFAM" id="SSF52080">
    <property type="entry name" value="Ribosomal proteins L15p and L18e"/>
    <property type="match status" value="1"/>
</dbReference>
<protein>
    <recommendedName>
        <fullName evidence="4 5">Large ribosomal subunit protein uL15</fullName>
    </recommendedName>
</protein>
<comment type="similarity">
    <text evidence="1 5">Belongs to the universal ribosomal protein uL15 family.</text>
</comment>
<dbReference type="GO" id="GO:0015934">
    <property type="term" value="C:large ribosomal subunit"/>
    <property type="evidence" value="ECO:0007669"/>
    <property type="project" value="InterPro"/>
</dbReference>